<reference evidence="2" key="1">
    <citation type="journal article" date="2012" name="Nature">
        <title>The tomato genome sequence provides insights into fleshy fruit evolution.</title>
        <authorList>
            <consortium name="Tomato Genome Consortium"/>
        </authorList>
    </citation>
    <scope>NUCLEOTIDE SEQUENCE [LARGE SCALE GENOMIC DNA]</scope>
    <source>
        <strain evidence="2">cv. Heinz 1706</strain>
    </source>
</reference>
<dbReference type="Proteomes" id="UP000004994">
    <property type="component" value="Chromosome 5"/>
</dbReference>
<keyword evidence="3" id="KW-1185">Reference proteome</keyword>
<keyword evidence="1" id="KW-0732">Signal</keyword>
<protein>
    <submittedName>
        <fullName evidence="2">Uncharacterized protein</fullName>
    </submittedName>
</protein>
<sequence>MFLPFIPAVIVILYLFPLLRHSSGNENQLLQLQLWRRIPQRSTLAEVRSTVDKNDISMSENFCDLPPFESFFPNDLFQFENPVTISDLFFEPDTLPDCNNMLFGSSTTNCGFGSSSWPVEDFFQDFGDVFGSNPLSNYQMKVVKGDYGYVLEDVPHLTDYIPDLPMYIRGALGVSEDITNIEDFFEVVNLGPNLKSVHADAKEISLGNCTKNNQWTVMIMQIHEFNLLLL</sequence>
<dbReference type="PaxDb" id="4081-Solyc05g024230.1.1"/>
<organism evidence="2">
    <name type="scientific">Solanum lycopersicum</name>
    <name type="common">Tomato</name>
    <name type="synonym">Lycopersicon esculentum</name>
    <dbReference type="NCBI Taxonomy" id="4081"/>
    <lineage>
        <taxon>Eukaryota</taxon>
        <taxon>Viridiplantae</taxon>
        <taxon>Streptophyta</taxon>
        <taxon>Embryophyta</taxon>
        <taxon>Tracheophyta</taxon>
        <taxon>Spermatophyta</taxon>
        <taxon>Magnoliopsida</taxon>
        <taxon>eudicotyledons</taxon>
        <taxon>Gunneridae</taxon>
        <taxon>Pentapetalae</taxon>
        <taxon>asterids</taxon>
        <taxon>lamiids</taxon>
        <taxon>Solanales</taxon>
        <taxon>Solanaceae</taxon>
        <taxon>Solanoideae</taxon>
        <taxon>Solaneae</taxon>
        <taxon>Solanum</taxon>
        <taxon>Solanum subgen. Lycopersicon</taxon>
    </lineage>
</organism>
<dbReference type="STRING" id="4081.A0A3Q7HBX4"/>
<feature type="chain" id="PRO_5018674307" evidence="1">
    <location>
        <begin position="25"/>
        <end position="230"/>
    </location>
</feature>
<evidence type="ECO:0000256" key="1">
    <source>
        <dbReference type="SAM" id="SignalP"/>
    </source>
</evidence>
<evidence type="ECO:0000313" key="3">
    <source>
        <dbReference type="Proteomes" id="UP000004994"/>
    </source>
</evidence>
<dbReference type="Gramene" id="Solyc05g024230.2.1">
    <property type="protein sequence ID" value="Solyc05g024230.2.1"/>
    <property type="gene ID" value="Solyc05g024230.2"/>
</dbReference>
<dbReference type="AlphaFoldDB" id="A0A3Q7HBX4"/>
<accession>A0A3Q7HBX4</accession>
<feature type="signal peptide" evidence="1">
    <location>
        <begin position="1"/>
        <end position="24"/>
    </location>
</feature>
<evidence type="ECO:0000313" key="2">
    <source>
        <dbReference type="EnsemblPlants" id="Solyc05g024230.2.1"/>
    </source>
</evidence>
<dbReference type="InParanoid" id="A0A3Q7HBX4"/>
<dbReference type="EnsemblPlants" id="Solyc05g024230.2.1">
    <property type="protein sequence ID" value="Solyc05g024230.2.1"/>
    <property type="gene ID" value="Solyc05g024230.2"/>
</dbReference>
<proteinExistence type="predicted"/>
<reference evidence="2" key="2">
    <citation type="submission" date="2019-01" db="UniProtKB">
        <authorList>
            <consortium name="EnsemblPlants"/>
        </authorList>
    </citation>
    <scope>IDENTIFICATION</scope>
    <source>
        <strain evidence="2">cv. Heinz 1706</strain>
    </source>
</reference>
<name>A0A3Q7HBX4_SOLLC</name>